<dbReference type="EMBL" id="HBUF01262233">
    <property type="protein sequence ID" value="CAG6683223.1"/>
    <property type="molecule type" value="Transcribed_RNA"/>
</dbReference>
<evidence type="ECO:0000256" key="9">
    <source>
        <dbReference type="ARBA" id="ARBA00049187"/>
    </source>
</evidence>
<dbReference type="PANTHER" id="PTHR22912">
    <property type="entry name" value="DISULFIDE OXIDOREDUCTASE"/>
    <property type="match status" value="1"/>
</dbReference>
<evidence type="ECO:0000313" key="13">
    <source>
        <dbReference type="EMBL" id="CAG6683222.1"/>
    </source>
</evidence>
<dbReference type="InterPro" id="IPR036188">
    <property type="entry name" value="FAD/NAD-bd_sf"/>
</dbReference>
<dbReference type="GO" id="GO:0006103">
    <property type="term" value="P:2-oxoglutarate metabolic process"/>
    <property type="evidence" value="ECO:0007669"/>
    <property type="project" value="TreeGrafter"/>
</dbReference>
<dbReference type="InterPro" id="IPR016156">
    <property type="entry name" value="FAD/NAD-linked_Rdtase_dimer_sf"/>
</dbReference>
<dbReference type="SUPFAM" id="SSF55424">
    <property type="entry name" value="FAD/NAD-linked reductases, dimerisation (C-terminal) domain"/>
    <property type="match status" value="1"/>
</dbReference>
<dbReference type="Gene3D" id="3.50.50.60">
    <property type="entry name" value="FAD/NAD(P)-binding domain"/>
    <property type="match status" value="2"/>
</dbReference>
<dbReference type="SUPFAM" id="SSF57756">
    <property type="entry name" value="Retrovirus zinc finger-like domains"/>
    <property type="match status" value="1"/>
</dbReference>
<dbReference type="InterPro" id="IPR036875">
    <property type="entry name" value="Znf_CCHC_sf"/>
</dbReference>
<feature type="compositionally biased region" description="Polar residues" evidence="10">
    <location>
        <begin position="355"/>
        <end position="364"/>
    </location>
</feature>
<dbReference type="EMBL" id="HBUF01262232">
    <property type="protein sequence ID" value="CAG6683222.1"/>
    <property type="molecule type" value="Transcribed_RNA"/>
</dbReference>
<dbReference type="Pfam" id="PF07992">
    <property type="entry name" value="Pyr_redox_2"/>
    <property type="match status" value="1"/>
</dbReference>
<dbReference type="PANTHER" id="PTHR22912:SF160">
    <property type="entry name" value="DIHYDROLIPOYL DEHYDROGENASE"/>
    <property type="match status" value="1"/>
</dbReference>
<protein>
    <recommendedName>
        <fullName evidence="3">dihydrolipoyl dehydrogenase</fullName>
        <ecNumber evidence="3">1.8.1.4</ecNumber>
    </recommendedName>
    <alternativeName>
        <fullName evidence="8">Dihydrolipoamide dehydrogenase</fullName>
    </alternativeName>
</protein>
<organism evidence="13">
    <name type="scientific">Cacopsylla melanoneura</name>
    <dbReference type="NCBI Taxonomy" id="428564"/>
    <lineage>
        <taxon>Eukaryota</taxon>
        <taxon>Metazoa</taxon>
        <taxon>Ecdysozoa</taxon>
        <taxon>Arthropoda</taxon>
        <taxon>Hexapoda</taxon>
        <taxon>Insecta</taxon>
        <taxon>Pterygota</taxon>
        <taxon>Neoptera</taxon>
        <taxon>Paraneoptera</taxon>
        <taxon>Hemiptera</taxon>
        <taxon>Sternorrhyncha</taxon>
        <taxon>Psylloidea</taxon>
        <taxon>Psyllidae</taxon>
        <taxon>Psyllinae</taxon>
        <taxon>Cacopsylla</taxon>
    </lineage>
</organism>
<feature type="domain" description="Pyridine nucleotide-disulphide oxidoreductase dimerisation" evidence="11">
    <location>
        <begin position="553"/>
        <end position="661"/>
    </location>
</feature>
<accession>A0A8D8X4A7</accession>
<dbReference type="Gene3D" id="3.30.390.30">
    <property type="match status" value="1"/>
</dbReference>
<dbReference type="SUPFAM" id="SSF51905">
    <property type="entry name" value="FAD/NAD(P)-binding domain"/>
    <property type="match status" value="1"/>
</dbReference>
<evidence type="ECO:0000256" key="10">
    <source>
        <dbReference type="SAM" id="MobiDB-lite"/>
    </source>
</evidence>
<keyword evidence="4" id="KW-0285">Flavoprotein</keyword>
<feature type="region of interest" description="Disordered" evidence="10">
    <location>
        <begin position="1"/>
        <end position="28"/>
    </location>
</feature>
<dbReference type="FunFam" id="3.30.390.30:FF:000001">
    <property type="entry name" value="Dihydrolipoyl dehydrogenase"/>
    <property type="match status" value="1"/>
</dbReference>
<evidence type="ECO:0000256" key="4">
    <source>
        <dbReference type="ARBA" id="ARBA00022630"/>
    </source>
</evidence>
<comment type="catalytic activity">
    <reaction evidence="9">
        <text>N(6)-[(R)-dihydrolipoyl]-L-lysyl-[protein] + NAD(+) = N(6)-[(R)-lipoyl]-L-lysyl-[protein] + NADH + H(+)</text>
        <dbReference type="Rhea" id="RHEA:15045"/>
        <dbReference type="Rhea" id="RHEA-COMP:10474"/>
        <dbReference type="Rhea" id="RHEA-COMP:10475"/>
        <dbReference type="ChEBI" id="CHEBI:15378"/>
        <dbReference type="ChEBI" id="CHEBI:57540"/>
        <dbReference type="ChEBI" id="CHEBI:57945"/>
        <dbReference type="ChEBI" id="CHEBI:83099"/>
        <dbReference type="ChEBI" id="CHEBI:83100"/>
        <dbReference type="EC" id="1.8.1.4"/>
    </reaction>
</comment>
<dbReference type="InterPro" id="IPR050151">
    <property type="entry name" value="Class-I_Pyr_Nuc-Dis_Oxidored"/>
</dbReference>
<dbReference type="GO" id="GO:0050660">
    <property type="term" value="F:flavin adenine dinucleotide binding"/>
    <property type="evidence" value="ECO:0007669"/>
    <property type="project" value="TreeGrafter"/>
</dbReference>
<dbReference type="PRINTS" id="PR00411">
    <property type="entry name" value="PNDRDTASEI"/>
</dbReference>
<feature type="compositionally biased region" description="Polar residues" evidence="10">
    <location>
        <begin position="373"/>
        <end position="388"/>
    </location>
</feature>
<keyword evidence="6" id="KW-0560">Oxidoreductase</keyword>
<evidence type="ECO:0000256" key="3">
    <source>
        <dbReference type="ARBA" id="ARBA00012608"/>
    </source>
</evidence>
<dbReference type="GO" id="GO:0004148">
    <property type="term" value="F:dihydrolipoyl dehydrogenase (NADH) activity"/>
    <property type="evidence" value="ECO:0007669"/>
    <property type="project" value="UniProtKB-EC"/>
</dbReference>
<evidence type="ECO:0000256" key="6">
    <source>
        <dbReference type="ARBA" id="ARBA00023002"/>
    </source>
</evidence>
<proteinExistence type="inferred from homology"/>
<sequence>MTDNEDVDMNGERKVPKPPDPPDPTKSTVETVNGNIKGGILFEPTDEGPFIVFVENSSNEVGGGIERMHPMALGNLFKKLHPEIQDKLERTYKNGKNRIKFIMKDRNSANTLALSPKMKENNLLCYIPRFLVTKQAVIRGVLKDLSETEILNDCEVPFHQRNKIKVIAVRRFNRKVNNEYVPTETIQLTFRTQELPEYVTLHYYRCKVEPFIPKVLQCQKCLRYGHSIRYCKSVKSRCNMCGEEAHETQDCNKSPPPTCVHCKGEHKSFTDNSKTSECPEYKKQVEIKKVMVLENKTFLEAKGTVGKKTYANTTTSTSTSNPNTSSYNQSLFRKRRLDSPLPNLNLQKQREMYNNCNKDTNLPTSPIIRSDTTRYQSSGSQPASPFLSTQNFSFSEKVRKTNPKIANIEDENYLSKLILTVMKAVFSKEETRQLPEKELLTFIRNEIKINKNFAYVQIKFKNHTEIKKYNKVLVAIGRKPNTDNINIEKIGVIKKTNGFIKTDKQLRTNINNIFAIGDITGQPMLAHKAIHEGHIAASVIAGNNYIIFNKKNIPLIAYTDPEVAWVGITEKKAFKNNINYKTSIFPWTASGRAIISNCEKGITKLIFENKTNRIIGGAIVGTHGGELLGEICLAIEMGCDVEDIALTIHAHPTLNETIGLAAELYSGVITDLPNNNPKN</sequence>
<dbReference type="InterPro" id="IPR004099">
    <property type="entry name" value="Pyr_nucl-diS_OxRdtase_dimer"/>
</dbReference>
<feature type="domain" description="FAD/NAD(P)-binding" evidence="12">
    <location>
        <begin position="444"/>
        <end position="533"/>
    </location>
</feature>
<dbReference type="GO" id="GO:0008270">
    <property type="term" value="F:zinc ion binding"/>
    <property type="evidence" value="ECO:0007669"/>
    <property type="project" value="InterPro"/>
</dbReference>
<dbReference type="Pfam" id="PF02852">
    <property type="entry name" value="Pyr_redox_dim"/>
    <property type="match status" value="1"/>
</dbReference>
<dbReference type="GO" id="GO:0003676">
    <property type="term" value="F:nucleic acid binding"/>
    <property type="evidence" value="ECO:0007669"/>
    <property type="project" value="InterPro"/>
</dbReference>
<evidence type="ECO:0000256" key="8">
    <source>
        <dbReference type="ARBA" id="ARBA00031281"/>
    </source>
</evidence>
<comment type="similarity">
    <text evidence="2">Belongs to the class-I pyridine nucleotide-disulfide oxidoreductase family.</text>
</comment>
<evidence type="ECO:0000256" key="7">
    <source>
        <dbReference type="ARBA" id="ARBA00023027"/>
    </source>
</evidence>
<dbReference type="InterPro" id="IPR023753">
    <property type="entry name" value="FAD/NAD-binding_dom"/>
</dbReference>
<keyword evidence="5" id="KW-0274">FAD</keyword>
<evidence type="ECO:0000256" key="5">
    <source>
        <dbReference type="ARBA" id="ARBA00022827"/>
    </source>
</evidence>
<evidence type="ECO:0000259" key="11">
    <source>
        <dbReference type="Pfam" id="PF02852"/>
    </source>
</evidence>
<name>A0A8D8X4A7_9HEMI</name>
<dbReference type="AlphaFoldDB" id="A0A8D8X4A7"/>
<reference evidence="13" key="1">
    <citation type="submission" date="2021-05" db="EMBL/GenBank/DDBJ databases">
        <authorList>
            <person name="Alioto T."/>
            <person name="Alioto T."/>
            <person name="Gomez Garrido J."/>
        </authorList>
    </citation>
    <scope>NUCLEOTIDE SEQUENCE</scope>
</reference>
<keyword evidence="7" id="KW-0520">NAD</keyword>
<evidence type="ECO:0000256" key="1">
    <source>
        <dbReference type="ARBA" id="ARBA00001974"/>
    </source>
</evidence>
<dbReference type="EC" id="1.8.1.4" evidence="3"/>
<feature type="region of interest" description="Disordered" evidence="10">
    <location>
        <begin position="355"/>
        <end position="388"/>
    </location>
</feature>
<evidence type="ECO:0000256" key="2">
    <source>
        <dbReference type="ARBA" id="ARBA00007532"/>
    </source>
</evidence>
<comment type="cofactor">
    <cofactor evidence="1">
        <name>FAD</name>
        <dbReference type="ChEBI" id="CHEBI:57692"/>
    </cofactor>
</comment>
<dbReference type="PRINTS" id="PR00368">
    <property type="entry name" value="FADPNR"/>
</dbReference>
<evidence type="ECO:0000259" key="12">
    <source>
        <dbReference type="Pfam" id="PF07992"/>
    </source>
</evidence>